<dbReference type="PANTHER" id="PTHR10629:SF52">
    <property type="entry name" value="DNA (CYTOSINE-5)-METHYLTRANSFERASE 1"/>
    <property type="match status" value="1"/>
</dbReference>
<dbReference type="PRINTS" id="PR00105">
    <property type="entry name" value="C5METTRFRASE"/>
</dbReference>
<reference evidence="9" key="2">
    <citation type="submission" date="2009-11" db="EMBL/GenBank/DDBJ databases">
        <title>The Genome Sequence of Allomyces macrogynus strain ATCC 38327.</title>
        <authorList>
            <consortium name="The Broad Institute Genome Sequencing Platform"/>
            <person name="Russ C."/>
            <person name="Cuomo C."/>
            <person name="Shea T."/>
            <person name="Young S.K."/>
            <person name="Zeng Q."/>
            <person name="Koehrsen M."/>
            <person name="Haas B."/>
            <person name="Borodovsky M."/>
            <person name="Guigo R."/>
            <person name="Alvarado L."/>
            <person name="Berlin A."/>
            <person name="Borenstein D."/>
            <person name="Chen Z."/>
            <person name="Engels R."/>
            <person name="Freedman E."/>
            <person name="Gellesch M."/>
            <person name="Goldberg J."/>
            <person name="Griggs A."/>
            <person name="Gujja S."/>
            <person name="Heiman D."/>
            <person name="Hepburn T."/>
            <person name="Howarth C."/>
            <person name="Jen D."/>
            <person name="Larson L."/>
            <person name="Lewis B."/>
            <person name="Mehta T."/>
            <person name="Park D."/>
            <person name="Pearson M."/>
            <person name="Roberts A."/>
            <person name="Saif S."/>
            <person name="Shenoy N."/>
            <person name="Sisk P."/>
            <person name="Stolte C."/>
            <person name="Sykes S."/>
            <person name="Walk T."/>
            <person name="White J."/>
            <person name="Yandava C."/>
            <person name="Burger G."/>
            <person name="Gray M.W."/>
            <person name="Holland P.W.H."/>
            <person name="King N."/>
            <person name="Lang F.B.F."/>
            <person name="Roger A.J."/>
            <person name="Ruiz-Trillo I."/>
            <person name="Lander E."/>
            <person name="Nusbaum C."/>
        </authorList>
    </citation>
    <scope>NUCLEOTIDE SEQUENCE [LARGE SCALE GENOMIC DNA]</scope>
    <source>
        <strain evidence="9">ATCC 38327</strain>
    </source>
</reference>
<feature type="compositionally biased region" description="Basic residues" evidence="7">
    <location>
        <begin position="50"/>
        <end position="60"/>
    </location>
</feature>
<evidence type="ECO:0000256" key="4">
    <source>
        <dbReference type="PROSITE-ProRule" id="PRU01016"/>
    </source>
</evidence>
<feature type="region of interest" description="Disordered" evidence="7">
    <location>
        <begin position="49"/>
        <end position="81"/>
    </location>
</feature>
<dbReference type="SUPFAM" id="SSF53335">
    <property type="entry name" value="S-adenosyl-L-methionine-dependent methyltransferases"/>
    <property type="match status" value="1"/>
</dbReference>
<evidence type="ECO:0000256" key="1">
    <source>
        <dbReference type="ARBA" id="ARBA00022603"/>
    </source>
</evidence>
<reference evidence="8 9" key="1">
    <citation type="submission" date="2009-11" db="EMBL/GenBank/DDBJ databases">
        <title>Annotation of Allomyces macrogynus ATCC 38327.</title>
        <authorList>
            <consortium name="The Broad Institute Genome Sequencing Platform"/>
            <person name="Russ C."/>
            <person name="Cuomo C."/>
            <person name="Burger G."/>
            <person name="Gray M.W."/>
            <person name="Holland P.W.H."/>
            <person name="King N."/>
            <person name="Lang F.B.F."/>
            <person name="Roger A.J."/>
            <person name="Ruiz-Trillo I."/>
            <person name="Young S.K."/>
            <person name="Zeng Q."/>
            <person name="Gargeya S."/>
            <person name="Fitzgerald M."/>
            <person name="Haas B."/>
            <person name="Abouelleil A."/>
            <person name="Alvarado L."/>
            <person name="Arachchi H.M."/>
            <person name="Berlin A."/>
            <person name="Chapman S.B."/>
            <person name="Gearin G."/>
            <person name="Goldberg J."/>
            <person name="Griggs A."/>
            <person name="Gujja S."/>
            <person name="Hansen M."/>
            <person name="Heiman D."/>
            <person name="Howarth C."/>
            <person name="Larimer J."/>
            <person name="Lui A."/>
            <person name="MacDonald P.J.P."/>
            <person name="McCowen C."/>
            <person name="Montmayeur A."/>
            <person name="Murphy C."/>
            <person name="Neiman D."/>
            <person name="Pearson M."/>
            <person name="Priest M."/>
            <person name="Roberts A."/>
            <person name="Saif S."/>
            <person name="Shea T."/>
            <person name="Sisk P."/>
            <person name="Stolte C."/>
            <person name="Sykes S."/>
            <person name="Wortman J."/>
            <person name="Nusbaum C."/>
            <person name="Birren B."/>
        </authorList>
    </citation>
    <scope>NUCLEOTIDE SEQUENCE [LARGE SCALE GENOMIC DNA]</scope>
    <source>
        <strain evidence="8 9">ATCC 38327</strain>
    </source>
</reference>
<protein>
    <recommendedName>
        <fullName evidence="6">Cytosine-specific methyltransferase</fullName>
        <ecNumber evidence="6">2.1.1.37</ecNumber>
    </recommendedName>
</protein>
<dbReference type="NCBIfam" id="TIGR00675">
    <property type="entry name" value="dcm"/>
    <property type="match status" value="1"/>
</dbReference>
<dbReference type="EC" id="2.1.1.37" evidence="6"/>
<dbReference type="InterPro" id="IPR031303">
    <property type="entry name" value="C5_meth_CS"/>
</dbReference>
<keyword evidence="3 4" id="KW-0949">S-adenosyl-L-methionine</keyword>
<comment type="catalytic activity">
    <reaction evidence="6">
        <text>a 2'-deoxycytidine in DNA + S-adenosyl-L-methionine = a 5-methyl-2'-deoxycytidine in DNA + S-adenosyl-L-homocysteine + H(+)</text>
        <dbReference type="Rhea" id="RHEA:13681"/>
        <dbReference type="Rhea" id="RHEA-COMP:11369"/>
        <dbReference type="Rhea" id="RHEA-COMP:11370"/>
        <dbReference type="ChEBI" id="CHEBI:15378"/>
        <dbReference type="ChEBI" id="CHEBI:57856"/>
        <dbReference type="ChEBI" id="CHEBI:59789"/>
        <dbReference type="ChEBI" id="CHEBI:85452"/>
        <dbReference type="ChEBI" id="CHEBI:85454"/>
        <dbReference type="EC" id="2.1.1.37"/>
    </reaction>
</comment>
<dbReference type="PANTHER" id="PTHR10629">
    <property type="entry name" value="CYTOSINE-SPECIFIC METHYLTRANSFERASE"/>
    <property type="match status" value="1"/>
</dbReference>
<dbReference type="VEuPathDB" id="FungiDB:AMAG_11763"/>
<feature type="active site" evidence="4">
    <location>
        <position position="627"/>
    </location>
</feature>
<dbReference type="EMBL" id="GG745350">
    <property type="protein sequence ID" value="KNE66647.1"/>
    <property type="molecule type" value="Genomic_DNA"/>
</dbReference>
<sequence>MSPSARKVYAIEAWALDHLKDQIIQTTVEWMGTGKITYRHPVLDMWLKKATGRSRSRSGRTSRASNRDRAPRVQQVQKRAPQLKKDALATFTPLVAEIADEFGVYQVGRQVVGSKEVFTYPRMPEAVVKPSDAPIVAGDTVRTRGSAANARRFLVHSIDGDRAHVVIMLYGYQTQMGAMAEHEYMYPIAECRMVPLTGLQHDPQPVRAMFLRDRFVKLDLAVCPGCQRGHKPVALPDVVELKHTRRHPLLTRAGVAAFPPLTTTTIRSIEVGGVKYFEHDFIYFDHDKANIGLYLFAQIVKLSSSNHLFSNGVDAMDISDDDEDEEENDFKSVPASSRAVATASRGRKGRATPPPPRKGKSSSRAACAYVKVRLLGRWNSLYHGDNPDAESNPRRVFMTNISDTVPVDKLRGHLVVVPHGLELPNKYFQYEHNLVLHGLHPSHNPTKFLEHMATSPTKLRDSVDPAKLEPWTADDEFENQSVSNILKLNEQVALLNFTETPAESLEDLAAADPTAKPKGLARLKAIDLFSGCGGLTAGFDSALVACADTKWTIEWDEHASLTFHNNFPGSTVYNVDCNALLEDAIKQRIATFGTDAPPPITPAEITKSTKVAPDARNVDFIYCGPPCQGFSGLNNNRKSDDPKNALIATALSYVELYRPKVFLLENVVGLLTFKFGGQQATKHRVEGGHKTGTLSFILRVLVELGYQVTWHVAQAGNYGTPQSRRRVLVFATLPHIKLPDWPEPTHIFKTETCNLAVCLDAEARAAAKARLVHHVTSYCKVTRALYPNTTVKDAISDLPAFDFENPNVAMKLSRSKVQAMRHNPAVKLVKGYEPTLRSLTEVGYTRPAPYNSRPKSHYQRLMRRVATRFGRMRLDHENEAQQRRANGVDARDIDDDNQEEEENNDESDLYLSMVKNQMTRQFTSSEIVERICWIPRDPPGCDHQSLPDELKPWALSHEDSAAARHSGWKGLYGRLQWEGTFKTATTEMNPMGKTGTILHPEQDRIITVREAARSQGFPDNFTFHCYGNAIKLMYFQVGNAVPPVLAAALNRSLVRALAVSPLHVLTEEEVTFVELQQQQQEEDEVMVEE</sequence>
<accession>A0A0L0SVU9</accession>
<feature type="region of interest" description="Disordered" evidence="7">
    <location>
        <begin position="319"/>
        <end position="364"/>
    </location>
</feature>
<gene>
    <name evidence="8" type="ORF">AMAG_11763</name>
</gene>
<dbReference type="InterPro" id="IPR043151">
    <property type="entry name" value="BAH_sf"/>
</dbReference>
<name>A0A0L0SVU9_ALLM3</name>
<dbReference type="InterPro" id="IPR018117">
    <property type="entry name" value="C5_DNA_meth_AS"/>
</dbReference>
<keyword evidence="9" id="KW-1185">Reference proteome</keyword>
<comment type="similarity">
    <text evidence="4 5">Belongs to the class I-like SAM-binding methyltransferase superfamily. C5-methyltransferase family.</text>
</comment>
<evidence type="ECO:0000313" key="9">
    <source>
        <dbReference type="Proteomes" id="UP000054350"/>
    </source>
</evidence>
<dbReference type="InterPro" id="IPR001525">
    <property type="entry name" value="C5_MeTfrase"/>
</dbReference>
<organism evidence="8 9">
    <name type="scientific">Allomyces macrogynus (strain ATCC 38327)</name>
    <name type="common">Allomyces javanicus var. macrogynus</name>
    <dbReference type="NCBI Taxonomy" id="578462"/>
    <lineage>
        <taxon>Eukaryota</taxon>
        <taxon>Fungi</taxon>
        <taxon>Fungi incertae sedis</taxon>
        <taxon>Blastocladiomycota</taxon>
        <taxon>Blastocladiomycetes</taxon>
        <taxon>Blastocladiales</taxon>
        <taxon>Blastocladiaceae</taxon>
        <taxon>Allomyces</taxon>
    </lineage>
</organism>
<dbReference type="GO" id="GO:0003677">
    <property type="term" value="F:DNA binding"/>
    <property type="evidence" value="ECO:0007669"/>
    <property type="project" value="TreeGrafter"/>
</dbReference>
<dbReference type="STRING" id="578462.A0A0L0SVU9"/>
<dbReference type="PROSITE" id="PS00094">
    <property type="entry name" value="C5_MTASE_1"/>
    <property type="match status" value="1"/>
</dbReference>
<dbReference type="eggNOG" id="ENOG502QPKK">
    <property type="taxonomic scope" value="Eukaryota"/>
</dbReference>
<dbReference type="OrthoDB" id="5376140at2759"/>
<keyword evidence="1 4" id="KW-0489">Methyltransferase</keyword>
<feature type="compositionally biased region" description="Acidic residues" evidence="7">
    <location>
        <begin position="319"/>
        <end position="328"/>
    </location>
</feature>
<dbReference type="PROSITE" id="PS00095">
    <property type="entry name" value="C5_MTASE_2"/>
    <property type="match status" value="1"/>
</dbReference>
<dbReference type="GO" id="GO:0003886">
    <property type="term" value="F:DNA (cytosine-5-)-methyltransferase activity"/>
    <property type="evidence" value="ECO:0007669"/>
    <property type="project" value="UniProtKB-EC"/>
</dbReference>
<proteinExistence type="inferred from homology"/>
<evidence type="ECO:0000256" key="5">
    <source>
        <dbReference type="RuleBase" id="RU000416"/>
    </source>
</evidence>
<dbReference type="Proteomes" id="UP000054350">
    <property type="component" value="Unassembled WGS sequence"/>
</dbReference>
<dbReference type="Gene3D" id="3.40.50.150">
    <property type="entry name" value="Vaccinia Virus protein VP39"/>
    <property type="match status" value="1"/>
</dbReference>
<feature type="compositionally biased region" description="Acidic residues" evidence="7">
    <location>
        <begin position="892"/>
        <end position="907"/>
    </location>
</feature>
<dbReference type="PROSITE" id="PS51679">
    <property type="entry name" value="SAM_MT_C5"/>
    <property type="match status" value="1"/>
</dbReference>
<dbReference type="AlphaFoldDB" id="A0A0L0SVU9"/>
<dbReference type="GO" id="GO:0005634">
    <property type="term" value="C:nucleus"/>
    <property type="evidence" value="ECO:0007669"/>
    <property type="project" value="TreeGrafter"/>
</dbReference>
<feature type="region of interest" description="Disordered" evidence="7">
    <location>
        <begin position="872"/>
        <end position="907"/>
    </location>
</feature>
<evidence type="ECO:0000313" key="8">
    <source>
        <dbReference type="EMBL" id="KNE66647.1"/>
    </source>
</evidence>
<evidence type="ECO:0000256" key="3">
    <source>
        <dbReference type="ARBA" id="ARBA00022691"/>
    </source>
</evidence>
<keyword evidence="2 4" id="KW-0808">Transferase</keyword>
<dbReference type="Gene3D" id="2.30.30.490">
    <property type="match status" value="1"/>
</dbReference>
<feature type="compositionally biased region" description="Basic and acidic residues" evidence="7">
    <location>
        <begin position="872"/>
        <end position="882"/>
    </location>
</feature>
<dbReference type="InterPro" id="IPR029063">
    <property type="entry name" value="SAM-dependent_MTases_sf"/>
</dbReference>
<evidence type="ECO:0000256" key="6">
    <source>
        <dbReference type="RuleBase" id="RU000417"/>
    </source>
</evidence>
<dbReference type="GO" id="GO:0032259">
    <property type="term" value="P:methylation"/>
    <property type="evidence" value="ECO:0007669"/>
    <property type="project" value="UniProtKB-KW"/>
</dbReference>
<evidence type="ECO:0000256" key="2">
    <source>
        <dbReference type="ARBA" id="ARBA00022679"/>
    </source>
</evidence>
<evidence type="ECO:0000256" key="7">
    <source>
        <dbReference type="SAM" id="MobiDB-lite"/>
    </source>
</evidence>
<dbReference type="Gene3D" id="3.90.120.10">
    <property type="entry name" value="DNA Methylase, subunit A, domain 2"/>
    <property type="match status" value="1"/>
</dbReference>
<dbReference type="GO" id="GO:0044027">
    <property type="term" value="P:negative regulation of gene expression via chromosomal CpG island methylation"/>
    <property type="evidence" value="ECO:0007669"/>
    <property type="project" value="TreeGrafter"/>
</dbReference>
<dbReference type="InterPro" id="IPR050390">
    <property type="entry name" value="C5-Methyltransferase"/>
</dbReference>
<dbReference type="Pfam" id="PF00145">
    <property type="entry name" value="DNA_methylase"/>
    <property type="match status" value="1"/>
</dbReference>